<keyword evidence="1" id="KW-0812">Transmembrane</keyword>
<protein>
    <submittedName>
        <fullName evidence="2">Uncharacterized protein</fullName>
    </submittedName>
</protein>
<evidence type="ECO:0000313" key="2">
    <source>
        <dbReference type="EMBL" id="SCB54378.1"/>
    </source>
</evidence>
<dbReference type="EMBL" id="FMAI01000026">
    <property type="protein sequence ID" value="SCB54378.1"/>
    <property type="molecule type" value="Genomic_DNA"/>
</dbReference>
<dbReference type="AlphaFoldDB" id="A0A1C3XQ36"/>
<keyword evidence="3" id="KW-1185">Reference proteome</keyword>
<keyword evidence="1" id="KW-1133">Transmembrane helix</keyword>
<reference evidence="3" key="1">
    <citation type="submission" date="2016-08" db="EMBL/GenBank/DDBJ databases">
        <authorList>
            <person name="Varghese N."/>
            <person name="Submissions Spin"/>
        </authorList>
    </citation>
    <scope>NUCLEOTIDE SEQUENCE [LARGE SCALE GENOMIC DNA]</scope>
    <source>
        <strain evidence="3">ERR11</strain>
    </source>
</reference>
<feature type="transmembrane region" description="Helical" evidence="1">
    <location>
        <begin position="23"/>
        <end position="47"/>
    </location>
</feature>
<accession>A0A1C3XQ36</accession>
<evidence type="ECO:0000313" key="3">
    <source>
        <dbReference type="Proteomes" id="UP000199184"/>
    </source>
</evidence>
<gene>
    <name evidence="2" type="ORF">GA0061098_102613</name>
</gene>
<proteinExistence type="predicted"/>
<sequence>MAQPLHPTHPLQDNSPTAGRTPFVLLLAGAGIGGLLVLGALALWFHYGTQMFFEMIRTGFAACF</sequence>
<dbReference type="RefSeq" id="WP_091965809.1">
    <property type="nucleotide sequence ID" value="NZ_FMAI01000026.1"/>
</dbReference>
<dbReference type="Proteomes" id="UP000199184">
    <property type="component" value="Unassembled WGS sequence"/>
</dbReference>
<evidence type="ECO:0000256" key="1">
    <source>
        <dbReference type="SAM" id="Phobius"/>
    </source>
</evidence>
<organism evidence="2 3">
    <name type="scientific">Bradyrhizobium shewense</name>
    <dbReference type="NCBI Taxonomy" id="1761772"/>
    <lineage>
        <taxon>Bacteria</taxon>
        <taxon>Pseudomonadati</taxon>
        <taxon>Pseudomonadota</taxon>
        <taxon>Alphaproteobacteria</taxon>
        <taxon>Hyphomicrobiales</taxon>
        <taxon>Nitrobacteraceae</taxon>
        <taxon>Bradyrhizobium</taxon>
    </lineage>
</organism>
<name>A0A1C3XQ36_9BRAD</name>
<keyword evidence="1" id="KW-0472">Membrane</keyword>